<keyword evidence="3" id="KW-0804">Transcription</keyword>
<feature type="domain" description="Peptidase S24/S26A/S26B/S26C" evidence="4">
    <location>
        <begin position="99"/>
        <end position="214"/>
    </location>
</feature>
<dbReference type="PANTHER" id="PTHR40661:SF3">
    <property type="entry name" value="FELS-1 PROPHAGE TRANSCRIPTIONAL REGULATOR"/>
    <property type="match status" value="1"/>
</dbReference>
<dbReference type="AlphaFoldDB" id="A0A6I4TAN5"/>
<dbReference type="Proteomes" id="UP000439522">
    <property type="component" value="Unassembled WGS sequence"/>
</dbReference>
<dbReference type="InterPro" id="IPR036286">
    <property type="entry name" value="LexA/Signal_pep-like_sf"/>
</dbReference>
<dbReference type="InterPro" id="IPR039418">
    <property type="entry name" value="LexA-like"/>
</dbReference>
<accession>A0A6I4TAN5</accession>
<comment type="caution">
    <text evidence="5">The sequence shown here is derived from an EMBL/GenBank/DDBJ whole genome shotgun (WGS) entry which is preliminary data.</text>
</comment>
<dbReference type="EMBL" id="WTZA01000001">
    <property type="protein sequence ID" value="MXO73626.1"/>
    <property type="molecule type" value="Genomic_DNA"/>
</dbReference>
<gene>
    <name evidence="5" type="ORF">GRI40_00105</name>
</gene>
<dbReference type="GO" id="GO:0003677">
    <property type="term" value="F:DNA binding"/>
    <property type="evidence" value="ECO:0007669"/>
    <property type="project" value="UniProtKB-KW"/>
</dbReference>
<organism evidence="5 6">
    <name type="scientific">Tsuneonella aeria</name>
    <dbReference type="NCBI Taxonomy" id="1837929"/>
    <lineage>
        <taxon>Bacteria</taxon>
        <taxon>Pseudomonadati</taxon>
        <taxon>Pseudomonadota</taxon>
        <taxon>Alphaproteobacteria</taxon>
        <taxon>Sphingomonadales</taxon>
        <taxon>Erythrobacteraceae</taxon>
        <taxon>Tsuneonella</taxon>
    </lineage>
</organism>
<dbReference type="SUPFAM" id="SSF51306">
    <property type="entry name" value="LexA/Signal peptidase"/>
    <property type="match status" value="1"/>
</dbReference>
<dbReference type="RefSeq" id="WP_160609470.1">
    <property type="nucleotide sequence ID" value="NZ_WTZA01000001.1"/>
</dbReference>
<sequence>MTSSSNSPQPADARARLLELAQERGVSLAGLSEMIGRNASYLQQFIRKGSPRKLEEGDRRKLAQFFAISERELGGAKENSLSQPSRGKWIEVPRLAIGAAAGAGAMVGDERPVDSFRFSQAWLREQGLVNAQLSAIRVQGDSMVPLLHDGDEILVDRAQRTLRDGIHVVRIGDALMVKRLAASGRGQATLLSENAAYPPIAVALGELDIIGRVVWKSGRL</sequence>
<dbReference type="CDD" id="cd06529">
    <property type="entry name" value="S24_LexA-like"/>
    <property type="match status" value="1"/>
</dbReference>
<evidence type="ECO:0000256" key="1">
    <source>
        <dbReference type="ARBA" id="ARBA00023015"/>
    </source>
</evidence>
<evidence type="ECO:0000256" key="3">
    <source>
        <dbReference type="ARBA" id="ARBA00023163"/>
    </source>
</evidence>
<name>A0A6I4TAN5_9SPHN</name>
<evidence type="ECO:0000256" key="2">
    <source>
        <dbReference type="ARBA" id="ARBA00023125"/>
    </source>
</evidence>
<dbReference type="Gene3D" id="2.10.109.10">
    <property type="entry name" value="Umud Fragment, subunit A"/>
    <property type="match status" value="1"/>
</dbReference>
<evidence type="ECO:0000313" key="5">
    <source>
        <dbReference type="EMBL" id="MXO73626.1"/>
    </source>
</evidence>
<dbReference type="InterPro" id="IPR015927">
    <property type="entry name" value="Peptidase_S24_S26A/B/C"/>
</dbReference>
<keyword evidence="1" id="KW-0805">Transcription regulation</keyword>
<dbReference type="PANTHER" id="PTHR40661">
    <property type="match status" value="1"/>
</dbReference>
<reference evidence="5 6" key="1">
    <citation type="submission" date="2019-12" db="EMBL/GenBank/DDBJ databases">
        <title>Genomic-based taxomic classification of the family Erythrobacteraceae.</title>
        <authorList>
            <person name="Xu L."/>
        </authorList>
    </citation>
    <scope>NUCLEOTIDE SEQUENCE [LARGE SCALE GENOMIC DNA]</scope>
    <source>
        <strain evidence="5 6">100921-2</strain>
    </source>
</reference>
<dbReference type="OrthoDB" id="528805at2"/>
<evidence type="ECO:0000313" key="6">
    <source>
        <dbReference type="Proteomes" id="UP000439522"/>
    </source>
</evidence>
<keyword evidence="6" id="KW-1185">Reference proteome</keyword>
<protein>
    <submittedName>
        <fullName evidence="5">Transcriptional regulator</fullName>
    </submittedName>
</protein>
<dbReference type="Pfam" id="PF00717">
    <property type="entry name" value="Peptidase_S24"/>
    <property type="match status" value="1"/>
</dbReference>
<keyword evidence="2" id="KW-0238">DNA-binding</keyword>
<evidence type="ECO:0000259" key="4">
    <source>
        <dbReference type="Pfam" id="PF00717"/>
    </source>
</evidence>
<proteinExistence type="predicted"/>